<proteinExistence type="predicted"/>
<dbReference type="Proteomes" id="UP000185109">
    <property type="component" value="Chromosome"/>
</dbReference>
<dbReference type="InterPro" id="IPR029063">
    <property type="entry name" value="SAM-dependent_MTases_sf"/>
</dbReference>
<dbReference type="CDD" id="cd02440">
    <property type="entry name" value="AdoMet_MTases"/>
    <property type="match status" value="1"/>
</dbReference>
<organism evidence="2 3">
    <name type="scientific">Rhizobium etli 8C-3</name>
    <dbReference type="NCBI Taxonomy" id="538025"/>
    <lineage>
        <taxon>Bacteria</taxon>
        <taxon>Pseudomonadati</taxon>
        <taxon>Pseudomonadota</taxon>
        <taxon>Alphaproteobacteria</taxon>
        <taxon>Hyphomicrobiales</taxon>
        <taxon>Rhizobiaceae</taxon>
        <taxon>Rhizobium/Agrobacterium group</taxon>
        <taxon>Rhizobium</taxon>
    </lineage>
</organism>
<protein>
    <submittedName>
        <fullName evidence="2">SAM-dependent methyltransferase protein</fullName>
    </submittedName>
</protein>
<dbReference type="EMBL" id="CP017241">
    <property type="protein sequence ID" value="APO75900.1"/>
    <property type="molecule type" value="Genomic_DNA"/>
</dbReference>
<dbReference type="AlphaFoldDB" id="A0A1L5P704"/>
<dbReference type="Gene3D" id="3.40.50.150">
    <property type="entry name" value="Vaccinia Virus protein VP39"/>
    <property type="match status" value="1"/>
</dbReference>
<evidence type="ECO:0000313" key="2">
    <source>
        <dbReference type="EMBL" id="APO75900.1"/>
    </source>
</evidence>
<feature type="domain" description="Methyltransferase" evidence="1">
    <location>
        <begin position="90"/>
        <end position="173"/>
    </location>
</feature>
<dbReference type="SUPFAM" id="SSF53335">
    <property type="entry name" value="S-adenosyl-L-methionine-dependent methyltransferases"/>
    <property type="match status" value="1"/>
</dbReference>
<reference evidence="2 3" key="1">
    <citation type="submission" date="2016-09" db="EMBL/GenBank/DDBJ databases">
        <title>The complete genome sequences of Rhizobium gallicum, symbiovars gallicum and phaseoli, symbionts associated to common bean (Phaseolus vulgaris).</title>
        <authorList>
            <person name="Bustos P."/>
            <person name="Santamaria R.I."/>
            <person name="Perez-Carrascal O.M."/>
            <person name="Juarez S."/>
            <person name="Lozano L."/>
            <person name="Martinez-Flores I."/>
            <person name="Martinez-Romero E."/>
            <person name="Cevallos M."/>
            <person name="Romero D."/>
            <person name="Davila G."/>
            <person name="Gonzalez V."/>
        </authorList>
    </citation>
    <scope>NUCLEOTIDE SEQUENCE [LARGE SCALE GENOMIC DNA]</scope>
    <source>
        <strain evidence="2 3">8C-3</strain>
    </source>
</reference>
<keyword evidence="2" id="KW-0489">Methyltransferase</keyword>
<accession>A0A1L5P704</accession>
<name>A0A1L5P704_RHIET</name>
<dbReference type="Pfam" id="PF13649">
    <property type="entry name" value="Methyltransf_25"/>
    <property type="match status" value="1"/>
</dbReference>
<dbReference type="RefSeq" id="WP_074062168.1">
    <property type="nucleotide sequence ID" value="NZ_CP017241.1"/>
</dbReference>
<gene>
    <name evidence="2" type="ORF">AM571_CH03099</name>
</gene>
<dbReference type="InterPro" id="IPR041698">
    <property type="entry name" value="Methyltransf_25"/>
</dbReference>
<keyword evidence="2" id="KW-0808">Transferase</keyword>
<sequence length="231" mass="25874">MENTTQGAAYAAALITSETRHAKLLHASGVRVEKPETYIDASIVRRPRLSVDLSAEYYQHLHDDDRAYQENNWLISEEAQILKLSKGRSIAEIGCGNGQFTKLVADRIRKVYAFDWARSPSLTDLPENVRFIQGDIRKTDIPDVDVLCSADVLEHFPPDDLPPLIAKFSAAAKAQHHIIACYDDGHSHLTVMPPSGWLALFWRFSSSSVICNVECRRNNPKQIICTIATKS</sequence>
<dbReference type="GO" id="GO:0032259">
    <property type="term" value="P:methylation"/>
    <property type="evidence" value="ECO:0007669"/>
    <property type="project" value="UniProtKB-KW"/>
</dbReference>
<evidence type="ECO:0000313" key="3">
    <source>
        <dbReference type="Proteomes" id="UP000185109"/>
    </source>
</evidence>
<evidence type="ECO:0000259" key="1">
    <source>
        <dbReference type="Pfam" id="PF13649"/>
    </source>
</evidence>
<dbReference type="GO" id="GO:0008168">
    <property type="term" value="F:methyltransferase activity"/>
    <property type="evidence" value="ECO:0007669"/>
    <property type="project" value="UniProtKB-KW"/>
</dbReference>